<evidence type="ECO:0000256" key="2">
    <source>
        <dbReference type="SAM" id="MobiDB-lite"/>
    </source>
</evidence>
<organism evidence="4 5">
    <name type="scientific">Streptomyces hygroscopicus</name>
    <dbReference type="NCBI Taxonomy" id="1912"/>
    <lineage>
        <taxon>Bacteria</taxon>
        <taxon>Bacillati</taxon>
        <taxon>Actinomycetota</taxon>
        <taxon>Actinomycetes</taxon>
        <taxon>Kitasatosporales</taxon>
        <taxon>Streptomycetaceae</taxon>
        <taxon>Streptomyces</taxon>
        <taxon>Streptomyces violaceusniger group</taxon>
    </lineage>
</organism>
<sequence length="192" mass="20106">MNTSLLPVTIAGPRGREHWSTGDRAARPHPAGRSASPPAGFGEQAPPTPVTGGSRAPSGGRAVLALPAEISWVPVARHCVRAILAQWRLPADDREAAELIVAELAANAAQHGRREMTVHLCVLPGVLRISVTDSGAPAGSSRPRAADLEEHGRGMAIVGCLAHEVRVDQWPLGRRVDVVLRSSVPEPVPAGV</sequence>
<gene>
    <name evidence="4" type="ORF">TPA0910_65430</name>
</gene>
<dbReference type="EMBL" id="BNEK01000005">
    <property type="protein sequence ID" value="GHJ32110.1"/>
    <property type="molecule type" value="Genomic_DNA"/>
</dbReference>
<protein>
    <recommendedName>
        <fullName evidence="3">Histidine kinase/HSP90-like ATPase domain-containing protein</fullName>
    </recommendedName>
</protein>
<dbReference type="SUPFAM" id="SSF55874">
    <property type="entry name" value="ATPase domain of HSP90 chaperone/DNA topoisomerase II/histidine kinase"/>
    <property type="match status" value="1"/>
</dbReference>
<feature type="domain" description="Histidine kinase/HSP90-like ATPase" evidence="3">
    <location>
        <begin position="67"/>
        <end position="178"/>
    </location>
</feature>
<dbReference type="PANTHER" id="PTHR35526">
    <property type="entry name" value="ANTI-SIGMA-F FACTOR RSBW-RELATED"/>
    <property type="match status" value="1"/>
</dbReference>
<dbReference type="InterPro" id="IPR050267">
    <property type="entry name" value="Anti-sigma-factor_SerPK"/>
</dbReference>
<feature type="compositionally biased region" description="Basic and acidic residues" evidence="2">
    <location>
        <begin position="14"/>
        <end position="26"/>
    </location>
</feature>
<dbReference type="Pfam" id="PF13581">
    <property type="entry name" value="HATPase_c_2"/>
    <property type="match status" value="1"/>
</dbReference>
<keyword evidence="1" id="KW-0418">Kinase</keyword>
<dbReference type="PANTHER" id="PTHR35526:SF3">
    <property type="entry name" value="ANTI-SIGMA-F FACTOR RSBW"/>
    <property type="match status" value="1"/>
</dbReference>
<evidence type="ECO:0000259" key="3">
    <source>
        <dbReference type="Pfam" id="PF13581"/>
    </source>
</evidence>
<dbReference type="Gene3D" id="3.30.565.10">
    <property type="entry name" value="Histidine kinase-like ATPase, C-terminal domain"/>
    <property type="match status" value="1"/>
</dbReference>
<keyword evidence="1" id="KW-0808">Transferase</keyword>
<evidence type="ECO:0000256" key="1">
    <source>
        <dbReference type="ARBA" id="ARBA00022527"/>
    </source>
</evidence>
<dbReference type="Proteomes" id="UP001054854">
    <property type="component" value="Unassembled WGS sequence"/>
</dbReference>
<feature type="region of interest" description="Disordered" evidence="2">
    <location>
        <begin position="1"/>
        <end position="58"/>
    </location>
</feature>
<name>A0ABQ3U936_STRHY</name>
<proteinExistence type="predicted"/>
<keyword evidence="5" id="KW-1185">Reference proteome</keyword>
<dbReference type="InterPro" id="IPR036890">
    <property type="entry name" value="HATPase_C_sf"/>
</dbReference>
<dbReference type="CDD" id="cd16936">
    <property type="entry name" value="HATPase_RsbW-like"/>
    <property type="match status" value="1"/>
</dbReference>
<comment type="caution">
    <text evidence="4">The sequence shown here is derived from an EMBL/GenBank/DDBJ whole genome shotgun (WGS) entry which is preliminary data.</text>
</comment>
<reference evidence="4" key="1">
    <citation type="submission" date="2024-05" db="EMBL/GenBank/DDBJ databases">
        <title>Whole genome shotgun sequence of Streptomyces hygroscopicus NBRC 113678.</title>
        <authorList>
            <person name="Komaki H."/>
            <person name="Tamura T."/>
        </authorList>
    </citation>
    <scope>NUCLEOTIDE SEQUENCE</scope>
    <source>
        <strain evidence="4">N11-34</strain>
    </source>
</reference>
<evidence type="ECO:0000313" key="4">
    <source>
        <dbReference type="EMBL" id="GHJ32110.1"/>
    </source>
</evidence>
<dbReference type="RefSeq" id="WP_236258872.1">
    <property type="nucleotide sequence ID" value="NZ_BNEK01000005.1"/>
</dbReference>
<evidence type="ECO:0000313" key="5">
    <source>
        <dbReference type="Proteomes" id="UP001054854"/>
    </source>
</evidence>
<keyword evidence="1" id="KW-0723">Serine/threonine-protein kinase</keyword>
<accession>A0ABQ3U936</accession>
<dbReference type="InterPro" id="IPR003594">
    <property type="entry name" value="HATPase_dom"/>
</dbReference>